<dbReference type="CDD" id="cd13578">
    <property type="entry name" value="PBP2_Bug27"/>
    <property type="match status" value="1"/>
</dbReference>
<dbReference type="Proteomes" id="UP001196870">
    <property type="component" value="Unassembled WGS sequence"/>
</dbReference>
<dbReference type="Gene3D" id="3.40.190.150">
    <property type="entry name" value="Bordetella uptake gene, domain 1"/>
    <property type="match status" value="1"/>
</dbReference>
<organism evidence="2 3">
    <name type="scientific">Plastoroseomonas hellenica</name>
    <dbReference type="NCBI Taxonomy" id="2687306"/>
    <lineage>
        <taxon>Bacteria</taxon>
        <taxon>Pseudomonadati</taxon>
        <taxon>Pseudomonadota</taxon>
        <taxon>Alphaproteobacteria</taxon>
        <taxon>Acetobacterales</taxon>
        <taxon>Acetobacteraceae</taxon>
        <taxon>Plastoroseomonas</taxon>
    </lineage>
</organism>
<dbReference type="PANTHER" id="PTHR42928:SF5">
    <property type="entry name" value="BLR1237 PROTEIN"/>
    <property type="match status" value="1"/>
</dbReference>
<name>A0ABS5F7M0_9PROT</name>
<comment type="similarity">
    <text evidence="1">Belongs to the UPF0065 (bug) family.</text>
</comment>
<dbReference type="EMBL" id="JAAGBB010000048">
    <property type="protein sequence ID" value="MBR0668130.1"/>
    <property type="molecule type" value="Genomic_DNA"/>
</dbReference>
<evidence type="ECO:0000313" key="3">
    <source>
        <dbReference type="Proteomes" id="UP001196870"/>
    </source>
</evidence>
<accession>A0ABS5F7M0</accession>
<comment type="caution">
    <text evidence="2">The sequence shown here is derived from an EMBL/GenBank/DDBJ whole genome shotgun (WGS) entry which is preliminary data.</text>
</comment>
<dbReference type="PANTHER" id="PTHR42928">
    <property type="entry name" value="TRICARBOXYLATE-BINDING PROTEIN"/>
    <property type="match status" value="1"/>
</dbReference>
<protein>
    <submittedName>
        <fullName evidence="2">Tripartite tricarboxylate transporter substrate binding protein</fullName>
    </submittedName>
</protein>
<dbReference type="PIRSF" id="PIRSF017082">
    <property type="entry name" value="YflP"/>
    <property type="match status" value="1"/>
</dbReference>
<dbReference type="RefSeq" id="WP_211855905.1">
    <property type="nucleotide sequence ID" value="NZ_JAAGBB010000048.1"/>
</dbReference>
<dbReference type="InterPro" id="IPR005064">
    <property type="entry name" value="BUG"/>
</dbReference>
<evidence type="ECO:0000313" key="2">
    <source>
        <dbReference type="EMBL" id="MBR0668130.1"/>
    </source>
</evidence>
<dbReference type="SUPFAM" id="SSF53850">
    <property type="entry name" value="Periplasmic binding protein-like II"/>
    <property type="match status" value="1"/>
</dbReference>
<reference evidence="3" key="1">
    <citation type="journal article" date="2021" name="Syst. Appl. Microbiol.">
        <title>Roseomonas hellenica sp. nov., isolated from roots of wild-growing Alkanna tinctoria.</title>
        <authorList>
            <person name="Rat A."/>
            <person name="Naranjo H.D."/>
            <person name="Lebbe L."/>
            <person name="Cnockaert M."/>
            <person name="Krigas N."/>
            <person name="Grigoriadou K."/>
            <person name="Maloupa E."/>
            <person name="Willems A."/>
        </authorList>
    </citation>
    <scope>NUCLEOTIDE SEQUENCE [LARGE SCALE GENOMIC DNA]</scope>
    <source>
        <strain evidence="3">LMG 31523</strain>
    </source>
</reference>
<dbReference type="Pfam" id="PF03401">
    <property type="entry name" value="TctC"/>
    <property type="match status" value="1"/>
</dbReference>
<dbReference type="InterPro" id="IPR042100">
    <property type="entry name" value="Bug_dom1"/>
</dbReference>
<keyword evidence="3" id="KW-1185">Reference proteome</keyword>
<sequence length="331" mass="35299">MEEIMGTTRRALLLATPALALHGAARAQGNYPNRPVRLLVPYAAGGGQDIAARLAAEPLRAALGQPVIVENRSGASGMIAAQALAQSAPDGYTLMLGGSGETAINPHLFRGRITYDAARDFRPVMIMVKVPNVIMAYPEAPFRTLPELIEQAKAAPGRFSYSSSGIGNPQHLSGELLNTIAGIRTVHVPYRGSGPAVLDIAAGQVQFGYNSLASGLPLIREGRIRAIGVTSKERMPQLPDVPSASEYPPLASYELVNFFGLYAPTATPDAITDRLHAALAAAMREPTLRGRFEEQGLLVQSMSRAESWAFQQAESEKFGRIVTQANITIDG</sequence>
<proteinExistence type="inferred from homology"/>
<dbReference type="Gene3D" id="3.40.190.10">
    <property type="entry name" value="Periplasmic binding protein-like II"/>
    <property type="match status" value="1"/>
</dbReference>
<gene>
    <name evidence="2" type="ORF">GXW71_27500</name>
</gene>
<evidence type="ECO:0000256" key="1">
    <source>
        <dbReference type="ARBA" id="ARBA00006987"/>
    </source>
</evidence>